<organism evidence="3 4">
    <name type="scientific">Nitzschia inconspicua</name>
    <dbReference type="NCBI Taxonomy" id="303405"/>
    <lineage>
        <taxon>Eukaryota</taxon>
        <taxon>Sar</taxon>
        <taxon>Stramenopiles</taxon>
        <taxon>Ochrophyta</taxon>
        <taxon>Bacillariophyta</taxon>
        <taxon>Bacillariophyceae</taxon>
        <taxon>Bacillariophycidae</taxon>
        <taxon>Bacillariales</taxon>
        <taxon>Bacillariaceae</taxon>
        <taxon>Nitzschia</taxon>
    </lineage>
</organism>
<keyword evidence="4" id="KW-1185">Reference proteome</keyword>
<keyword evidence="2" id="KW-0812">Transmembrane</keyword>
<dbReference type="InterPro" id="IPR050121">
    <property type="entry name" value="Cytochrome_P450_monoxygenase"/>
</dbReference>
<dbReference type="GO" id="GO:0016705">
    <property type="term" value="F:oxidoreductase activity, acting on paired donors, with incorporation or reduction of molecular oxygen"/>
    <property type="evidence" value="ECO:0007669"/>
    <property type="project" value="InterPro"/>
</dbReference>
<dbReference type="EMBL" id="JAGRRH010000018">
    <property type="protein sequence ID" value="KAG7350455.1"/>
    <property type="molecule type" value="Genomic_DNA"/>
</dbReference>
<proteinExistence type="inferred from homology"/>
<dbReference type="GO" id="GO:0020037">
    <property type="term" value="F:heme binding"/>
    <property type="evidence" value="ECO:0007669"/>
    <property type="project" value="InterPro"/>
</dbReference>
<name>A0A9K3PKA1_9STRA</name>
<protein>
    <submittedName>
        <fullName evidence="3">Cytochrome P450</fullName>
    </submittedName>
</protein>
<dbReference type="OrthoDB" id="44260at2759"/>
<dbReference type="PANTHER" id="PTHR24305:SF166">
    <property type="entry name" value="CYTOCHROME P450 12A4, MITOCHONDRIAL-RELATED"/>
    <property type="match status" value="1"/>
</dbReference>
<dbReference type="CDD" id="cd00302">
    <property type="entry name" value="cytochrome_P450"/>
    <property type="match status" value="1"/>
</dbReference>
<comment type="similarity">
    <text evidence="1">Belongs to the cytochrome P450 family.</text>
</comment>
<reference evidence="3" key="2">
    <citation type="submission" date="2021-04" db="EMBL/GenBank/DDBJ databases">
        <authorList>
            <person name="Podell S."/>
        </authorList>
    </citation>
    <scope>NUCLEOTIDE SEQUENCE</scope>
    <source>
        <strain evidence="3">Hildebrandi</strain>
    </source>
</reference>
<evidence type="ECO:0000256" key="2">
    <source>
        <dbReference type="SAM" id="Phobius"/>
    </source>
</evidence>
<dbReference type="GO" id="GO:0005506">
    <property type="term" value="F:iron ion binding"/>
    <property type="evidence" value="ECO:0007669"/>
    <property type="project" value="InterPro"/>
</dbReference>
<keyword evidence="2" id="KW-1133">Transmembrane helix</keyword>
<dbReference type="GO" id="GO:0004497">
    <property type="term" value="F:monooxygenase activity"/>
    <property type="evidence" value="ECO:0007669"/>
    <property type="project" value="InterPro"/>
</dbReference>
<dbReference type="AlphaFoldDB" id="A0A9K3PKA1"/>
<evidence type="ECO:0000313" key="4">
    <source>
        <dbReference type="Proteomes" id="UP000693970"/>
    </source>
</evidence>
<comment type="caution">
    <text evidence="3">The sequence shown here is derived from an EMBL/GenBank/DDBJ whole genome shotgun (WGS) entry which is preliminary data.</text>
</comment>
<evidence type="ECO:0000256" key="1">
    <source>
        <dbReference type="ARBA" id="ARBA00010617"/>
    </source>
</evidence>
<sequence>MFEKDPTTRLWAVSSVAAFLLAALSYFFLFGQRSKKKYKYPLPPRSGYGFLETFQHFNSTKLHEWTLEVARTRGRIVEMNLWPLLPRDTLYAVTDPVVARKILENPRSLKPRELYEFFDRMMGGVCFISEEGERYKHPRKSTLMGISHANMDDMLANIHAVMDKWIQDNLGSEEGDVACVDIGFEMQKATIHSIGLIAFGYDFSTAEQEFTSNALAKITYEFGIASEKNPLRKHPIIGLLWADKREAIRCVEDVRCLVRKVLQAHRNKSFEEQKKVVTLNSLDAPGKYDEIGGEESLLSDMILLYAAGFDTTGYTISYALVELCKNKDIQTQLRKELLDATQDPKDKKLIGSPLLKRVVKETLRLWPVAAGGGIRRVPDKMIVTSDDGKGGKRLMTLPKGSWAHVAPYPLLRDDEVFDRPDEWLPSRWENATDDMKTAFMPFMVGRRSCPGQLLAITESEVFLARLVRDYEWTLIEESIPEWSVTLKIKGTILQATKIG</sequence>
<reference evidence="3" key="1">
    <citation type="journal article" date="2021" name="Sci. Rep.">
        <title>Diploid genomic architecture of Nitzschia inconspicua, an elite biomass production diatom.</title>
        <authorList>
            <person name="Oliver A."/>
            <person name="Podell S."/>
            <person name="Pinowska A."/>
            <person name="Traller J.C."/>
            <person name="Smith S.R."/>
            <person name="McClure R."/>
            <person name="Beliaev A."/>
            <person name="Bohutskyi P."/>
            <person name="Hill E.A."/>
            <person name="Rabines A."/>
            <person name="Zheng H."/>
            <person name="Allen L.Z."/>
            <person name="Kuo A."/>
            <person name="Grigoriev I.V."/>
            <person name="Allen A.E."/>
            <person name="Hazlebeck D."/>
            <person name="Allen E.E."/>
        </authorList>
    </citation>
    <scope>NUCLEOTIDE SEQUENCE</scope>
    <source>
        <strain evidence="3">Hildebrandi</strain>
    </source>
</reference>
<evidence type="ECO:0000313" key="3">
    <source>
        <dbReference type="EMBL" id="KAG7350455.1"/>
    </source>
</evidence>
<feature type="transmembrane region" description="Helical" evidence="2">
    <location>
        <begin position="12"/>
        <end position="30"/>
    </location>
</feature>
<dbReference type="Proteomes" id="UP000693970">
    <property type="component" value="Unassembled WGS sequence"/>
</dbReference>
<dbReference type="InterPro" id="IPR001128">
    <property type="entry name" value="Cyt_P450"/>
</dbReference>
<accession>A0A9K3PKA1</accession>
<dbReference type="PANTHER" id="PTHR24305">
    <property type="entry name" value="CYTOCHROME P450"/>
    <property type="match status" value="1"/>
</dbReference>
<keyword evidence="2" id="KW-0472">Membrane</keyword>
<dbReference type="Pfam" id="PF00067">
    <property type="entry name" value="p450"/>
    <property type="match status" value="1"/>
</dbReference>
<gene>
    <name evidence="3" type="ORF">IV203_009815</name>
</gene>